<evidence type="ECO:0000313" key="1">
    <source>
        <dbReference type="EMBL" id="MPN13130.1"/>
    </source>
</evidence>
<accession>A0A645FGP2</accession>
<organism evidence="1">
    <name type="scientific">bioreactor metagenome</name>
    <dbReference type="NCBI Taxonomy" id="1076179"/>
    <lineage>
        <taxon>unclassified sequences</taxon>
        <taxon>metagenomes</taxon>
        <taxon>ecological metagenomes</taxon>
    </lineage>
</organism>
<dbReference type="EMBL" id="VSSQ01059591">
    <property type="protein sequence ID" value="MPN13130.1"/>
    <property type="molecule type" value="Genomic_DNA"/>
</dbReference>
<sequence>MHLCLLAGAYESDAFGVLARQVFGGSRAHCGYAHVGAECTVHDANRVAVYDIGQNNDGTEVLGTIFYGVFRKY</sequence>
<reference evidence="1" key="1">
    <citation type="submission" date="2019-08" db="EMBL/GenBank/DDBJ databases">
        <authorList>
            <person name="Kucharzyk K."/>
            <person name="Murdoch R.W."/>
            <person name="Higgins S."/>
            <person name="Loffler F."/>
        </authorList>
    </citation>
    <scope>NUCLEOTIDE SEQUENCE</scope>
</reference>
<protein>
    <submittedName>
        <fullName evidence="1">Uncharacterized protein</fullName>
    </submittedName>
</protein>
<gene>
    <name evidence="1" type="ORF">SDC9_160450</name>
</gene>
<comment type="caution">
    <text evidence="1">The sequence shown here is derived from an EMBL/GenBank/DDBJ whole genome shotgun (WGS) entry which is preliminary data.</text>
</comment>
<name>A0A645FGP2_9ZZZZ</name>
<dbReference type="AlphaFoldDB" id="A0A645FGP2"/>
<proteinExistence type="predicted"/>